<feature type="domain" description="Peptidase C58 YopT-type" evidence="6">
    <location>
        <begin position="150"/>
        <end position="351"/>
    </location>
</feature>
<feature type="region of interest" description="Disordered" evidence="5">
    <location>
        <begin position="1"/>
        <end position="131"/>
    </location>
</feature>
<keyword evidence="3" id="KW-0788">Thiol protease</keyword>
<organism evidence="7 8">
    <name type="scientific">Cystobacter fuscus</name>
    <dbReference type="NCBI Taxonomy" id="43"/>
    <lineage>
        <taxon>Bacteria</taxon>
        <taxon>Pseudomonadati</taxon>
        <taxon>Myxococcota</taxon>
        <taxon>Myxococcia</taxon>
        <taxon>Myxococcales</taxon>
        <taxon>Cystobacterineae</taxon>
        <taxon>Archangiaceae</taxon>
        <taxon>Cystobacter</taxon>
    </lineage>
</organism>
<dbReference type="Gene3D" id="3.90.70.20">
    <property type="match status" value="1"/>
</dbReference>
<evidence type="ECO:0000256" key="1">
    <source>
        <dbReference type="ARBA" id="ARBA00022670"/>
    </source>
</evidence>
<feature type="region of interest" description="Disordered" evidence="5">
    <location>
        <begin position="370"/>
        <end position="424"/>
    </location>
</feature>
<keyword evidence="1" id="KW-0645">Protease</keyword>
<evidence type="ECO:0000313" key="8">
    <source>
        <dbReference type="Proteomes" id="UP000217257"/>
    </source>
</evidence>
<feature type="compositionally biased region" description="Basic and acidic residues" evidence="5">
    <location>
        <begin position="43"/>
        <end position="59"/>
    </location>
</feature>
<feature type="compositionally biased region" description="Polar residues" evidence="5">
    <location>
        <begin position="13"/>
        <end position="29"/>
    </location>
</feature>
<keyword evidence="4" id="KW-0175">Coiled coil</keyword>
<sequence length="424" mass="47179">MYNVNNKPPRAPQYSTTQGPDRTKQTSSPVRVPRQAETAPSNVHDDRQTNNHFDSRRQADPSLLPTSAPSAQEQAVYNVRRDSVYGRASPPPRGTSSHDTPDSHMVRGGRYSPGRSQPTTQSVNGFPAPPWGATQIAQHDVADVLRSAQGIDLAGYVSQAGINAPGASRGVCSGIVSKWLSASRTSQTPAEASETFQSYLAEGRPPGAAMVNAQYQNVELNREYKSARTRYEAQLQDVQDGYAPPSTLDRLRERYEEASANRDFAYNGGMKAVSEEQSYRTRGDSNQIARDIRSVTQDNGFYRIHFDNLQTRDSHVVAMERKSDGSFRFMDPNTGDFTARNSNAMHKLLQAHVDINSVGPQGLFTSYRVDHLEIPPPPPPRQSPSPEPDWRSEWRSSSPDPYSHSPSRSPTYGSPYDDYDRYRR</sequence>
<feature type="compositionally biased region" description="Pro residues" evidence="5">
    <location>
        <begin position="374"/>
        <end position="387"/>
    </location>
</feature>
<dbReference type="Proteomes" id="UP000217257">
    <property type="component" value="Chromosome"/>
</dbReference>
<dbReference type="SUPFAM" id="SSF54001">
    <property type="entry name" value="Cysteine proteinases"/>
    <property type="match status" value="1"/>
</dbReference>
<proteinExistence type="predicted"/>
<reference evidence="7 8" key="1">
    <citation type="submission" date="2017-06" db="EMBL/GenBank/DDBJ databases">
        <title>Sequencing and comparative analysis of myxobacterial genomes.</title>
        <authorList>
            <person name="Rupp O."/>
            <person name="Goesmann A."/>
            <person name="Sogaard-Andersen L."/>
        </authorList>
    </citation>
    <scope>NUCLEOTIDE SEQUENCE [LARGE SCALE GENOMIC DNA]</scope>
    <source>
        <strain evidence="7 8">DSM 52655</strain>
    </source>
</reference>
<feature type="compositionally biased region" description="Polar residues" evidence="5">
    <location>
        <begin position="114"/>
        <end position="124"/>
    </location>
</feature>
<dbReference type="EMBL" id="CP022098">
    <property type="protein sequence ID" value="ATB36313.1"/>
    <property type="molecule type" value="Genomic_DNA"/>
</dbReference>
<name>A0A250IYD9_9BACT</name>
<dbReference type="InterPro" id="IPR006473">
    <property type="entry name" value="Peptidase_C58_Yopt"/>
</dbReference>
<dbReference type="GO" id="GO:0004197">
    <property type="term" value="F:cysteine-type endopeptidase activity"/>
    <property type="evidence" value="ECO:0007669"/>
    <property type="project" value="InterPro"/>
</dbReference>
<evidence type="ECO:0000256" key="2">
    <source>
        <dbReference type="ARBA" id="ARBA00022801"/>
    </source>
</evidence>
<dbReference type="AlphaFoldDB" id="A0A250IYD9"/>
<keyword evidence="2" id="KW-0378">Hydrolase</keyword>
<accession>A0A250IYD9</accession>
<evidence type="ECO:0000259" key="6">
    <source>
        <dbReference type="Pfam" id="PF03543"/>
    </source>
</evidence>
<dbReference type="GO" id="GO:0006508">
    <property type="term" value="P:proteolysis"/>
    <property type="evidence" value="ECO:0007669"/>
    <property type="project" value="UniProtKB-KW"/>
</dbReference>
<protein>
    <recommendedName>
        <fullName evidence="6">Peptidase C58 YopT-type domain-containing protein</fullName>
    </recommendedName>
</protein>
<evidence type="ECO:0000256" key="3">
    <source>
        <dbReference type="ARBA" id="ARBA00022807"/>
    </source>
</evidence>
<feature type="compositionally biased region" description="Low complexity" evidence="5">
    <location>
        <begin position="396"/>
        <end position="410"/>
    </location>
</feature>
<evidence type="ECO:0000256" key="4">
    <source>
        <dbReference type="SAM" id="Coils"/>
    </source>
</evidence>
<evidence type="ECO:0000313" key="7">
    <source>
        <dbReference type="EMBL" id="ATB36313.1"/>
    </source>
</evidence>
<dbReference type="Pfam" id="PF03543">
    <property type="entry name" value="Peptidase_C58"/>
    <property type="match status" value="1"/>
</dbReference>
<dbReference type="InterPro" id="IPR038765">
    <property type="entry name" value="Papain-like_cys_pep_sf"/>
</dbReference>
<feature type="compositionally biased region" description="Polar residues" evidence="5">
    <location>
        <begin position="64"/>
        <end position="75"/>
    </location>
</feature>
<gene>
    <name evidence="7" type="ORF">CYFUS_001727</name>
</gene>
<dbReference type="KEGG" id="cfus:CYFUS_001727"/>
<evidence type="ECO:0000256" key="5">
    <source>
        <dbReference type="SAM" id="MobiDB-lite"/>
    </source>
</evidence>
<feature type="coiled-coil region" evidence="4">
    <location>
        <begin position="210"/>
        <end position="237"/>
    </location>
</feature>